<accession>A0A931H601</accession>
<proteinExistence type="predicted"/>
<keyword evidence="4" id="KW-1185">Reference proteome</keyword>
<sequence>MSEPSLYERVMGDSYQRLASPVRAFHRLSGRHVLTGEVRTHAPQTWLARLLAWGLGTPTTDGGGAIRFELDATPRAETWTRHFPAKTMTSTLRASGNSVVEHLGVSRLTFHLHEQDTRLEMRLVRLRFLGLPCPRWLMPDIVAVESGEGSRFQFEVQARVPIAGLVARYAGHLMLPAELTAETPAAPHHSHPPAQAYAPHSSATTPSRSSRPAS</sequence>
<name>A0A931H601_9BURK</name>
<organism evidence="3 4">
    <name type="scientific">Caenimonas aquaedulcis</name>
    <dbReference type="NCBI Taxonomy" id="2793270"/>
    <lineage>
        <taxon>Bacteria</taxon>
        <taxon>Pseudomonadati</taxon>
        <taxon>Pseudomonadota</taxon>
        <taxon>Betaproteobacteria</taxon>
        <taxon>Burkholderiales</taxon>
        <taxon>Comamonadaceae</taxon>
        <taxon>Caenimonas</taxon>
    </lineage>
</organism>
<dbReference type="InterPro" id="IPR025311">
    <property type="entry name" value="DUF4166"/>
</dbReference>
<evidence type="ECO:0000256" key="1">
    <source>
        <dbReference type="SAM" id="MobiDB-lite"/>
    </source>
</evidence>
<dbReference type="EMBL" id="JADWYS010000001">
    <property type="protein sequence ID" value="MBG9389173.1"/>
    <property type="molecule type" value="Genomic_DNA"/>
</dbReference>
<feature type="domain" description="DUF4166" evidence="2">
    <location>
        <begin position="18"/>
        <end position="173"/>
    </location>
</feature>
<gene>
    <name evidence="3" type="ORF">I5803_14145</name>
</gene>
<dbReference type="Proteomes" id="UP000651050">
    <property type="component" value="Unassembled WGS sequence"/>
</dbReference>
<dbReference type="Pfam" id="PF13761">
    <property type="entry name" value="DUF4166"/>
    <property type="match status" value="1"/>
</dbReference>
<dbReference type="AlphaFoldDB" id="A0A931H601"/>
<protein>
    <submittedName>
        <fullName evidence="3">DUF4166 domain-containing protein</fullName>
    </submittedName>
</protein>
<evidence type="ECO:0000259" key="2">
    <source>
        <dbReference type="Pfam" id="PF13761"/>
    </source>
</evidence>
<feature type="region of interest" description="Disordered" evidence="1">
    <location>
        <begin position="183"/>
        <end position="214"/>
    </location>
</feature>
<evidence type="ECO:0000313" key="4">
    <source>
        <dbReference type="Proteomes" id="UP000651050"/>
    </source>
</evidence>
<reference evidence="3" key="1">
    <citation type="submission" date="2020-11" db="EMBL/GenBank/DDBJ databases">
        <title>Bacterial whole genome sequence for Caenimonas sp. DR4.4.</title>
        <authorList>
            <person name="Le V."/>
            <person name="Ko S.-R."/>
            <person name="Ahn C.-Y."/>
            <person name="Oh H.-M."/>
        </authorList>
    </citation>
    <scope>NUCLEOTIDE SEQUENCE</scope>
    <source>
        <strain evidence="3">DR4.4</strain>
    </source>
</reference>
<evidence type="ECO:0000313" key="3">
    <source>
        <dbReference type="EMBL" id="MBG9389173.1"/>
    </source>
</evidence>
<dbReference type="RefSeq" id="WP_196986985.1">
    <property type="nucleotide sequence ID" value="NZ_JADWYS010000001.1"/>
</dbReference>
<comment type="caution">
    <text evidence="3">The sequence shown here is derived from an EMBL/GenBank/DDBJ whole genome shotgun (WGS) entry which is preliminary data.</text>
</comment>